<organism evidence="5 6">
    <name type="scientific">Primorskyibacter flagellatus</name>
    <dbReference type="NCBI Taxonomy" id="1387277"/>
    <lineage>
        <taxon>Bacteria</taxon>
        <taxon>Pseudomonadati</taxon>
        <taxon>Pseudomonadota</taxon>
        <taxon>Alphaproteobacteria</taxon>
        <taxon>Rhodobacterales</taxon>
        <taxon>Roseobacteraceae</taxon>
        <taxon>Primorskyibacter</taxon>
    </lineage>
</organism>
<dbReference type="InterPro" id="IPR036390">
    <property type="entry name" value="WH_DNA-bd_sf"/>
</dbReference>
<keyword evidence="2" id="KW-0238">DNA-binding</keyword>
<proteinExistence type="predicted"/>
<dbReference type="RefSeq" id="WP_084353943.1">
    <property type="nucleotide sequence ID" value="NZ_FWYD01000017.1"/>
</dbReference>
<dbReference type="OrthoDB" id="8638122at2"/>
<dbReference type="SUPFAM" id="SSF48008">
    <property type="entry name" value="GntR ligand-binding domain-like"/>
    <property type="match status" value="1"/>
</dbReference>
<accession>A0A1W2DR44</accession>
<keyword evidence="6" id="KW-1185">Reference proteome</keyword>
<dbReference type="Gene3D" id="1.20.120.530">
    <property type="entry name" value="GntR ligand-binding domain-like"/>
    <property type="match status" value="1"/>
</dbReference>
<keyword evidence="3" id="KW-0804">Transcription</keyword>
<reference evidence="5 6" key="1">
    <citation type="submission" date="2017-04" db="EMBL/GenBank/DDBJ databases">
        <authorList>
            <person name="Afonso C.L."/>
            <person name="Miller P.J."/>
            <person name="Scott M.A."/>
            <person name="Spackman E."/>
            <person name="Goraichik I."/>
            <person name="Dimitrov K.M."/>
            <person name="Suarez D.L."/>
            <person name="Swayne D.E."/>
        </authorList>
    </citation>
    <scope>NUCLEOTIDE SEQUENCE [LARGE SCALE GENOMIC DNA]</scope>
    <source>
        <strain evidence="5 6">CGMCC 1.12644</strain>
    </source>
</reference>
<gene>
    <name evidence="5" type="ORF">SAMN06295998_11716</name>
</gene>
<dbReference type="InterPro" id="IPR008920">
    <property type="entry name" value="TF_FadR/GntR_C"/>
</dbReference>
<keyword evidence="1" id="KW-0805">Transcription regulation</keyword>
<name>A0A1W2DR44_9RHOB</name>
<dbReference type="PANTHER" id="PTHR43537">
    <property type="entry name" value="TRANSCRIPTIONAL REGULATOR, GNTR FAMILY"/>
    <property type="match status" value="1"/>
</dbReference>
<dbReference type="EMBL" id="FWYD01000017">
    <property type="protein sequence ID" value="SMC99914.1"/>
    <property type="molecule type" value="Genomic_DNA"/>
</dbReference>
<dbReference type="GO" id="GO:0003677">
    <property type="term" value="F:DNA binding"/>
    <property type="evidence" value="ECO:0007669"/>
    <property type="project" value="UniProtKB-KW"/>
</dbReference>
<evidence type="ECO:0000256" key="1">
    <source>
        <dbReference type="ARBA" id="ARBA00023015"/>
    </source>
</evidence>
<dbReference type="InterPro" id="IPR011711">
    <property type="entry name" value="GntR_C"/>
</dbReference>
<dbReference type="PROSITE" id="PS50949">
    <property type="entry name" value="HTH_GNTR"/>
    <property type="match status" value="1"/>
</dbReference>
<dbReference type="SUPFAM" id="SSF46785">
    <property type="entry name" value="Winged helix' DNA-binding domain"/>
    <property type="match status" value="1"/>
</dbReference>
<dbReference type="Gene3D" id="1.10.10.10">
    <property type="entry name" value="Winged helix-like DNA-binding domain superfamily/Winged helix DNA-binding domain"/>
    <property type="match status" value="1"/>
</dbReference>
<dbReference type="AlphaFoldDB" id="A0A1W2DR44"/>
<dbReference type="SMART" id="SM00345">
    <property type="entry name" value="HTH_GNTR"/>
    <property type="match status" value="1"/>
</dbReference>
<dbReference type="Proteomes" id="UP000192330">
    <property type="component" value="Unassembled WGS sequence"/>
</dbReference>
<evidence type="ECO:0000259" key="4">
    <source>
        <dbReference type="PROSITE" id="PS50949"/>
    </source>
</evidence>
<evidence type="ECO:0000256" key="3">
    <source>
        <dbReference type="ARBA" id="ARBA00023163"/>
    </source>
</evidence>
<dbReference type="Pfam" id="PF00392">
    <property type="entry name" value="GntR"/>
    <property type="match status" value="1"/>
</dbReference>
<dbReference type="Pfam" id="PF07729">
    <property type="entry name" value="FCD"/>
    <property type="match status" value="1"/>
</dbReference>
<dbReference type="GO" id="GO:0003700">
    <property type="term" value="F:DNA-binding transcription factor activity"/>
    <property type="evidence" value="ECO:0007669"/>
    <property type="project" value="InterPro"/>
</dbReference>
<sequence>MKLTHSTTEQGLFAAADGARPGASAAQRVYANLRQRIVNLELKPDSTLSRNALAKHYNVSQTPIREAMQKLEQDGLVRIFPQSGTVVARIDVKQLHETQFLRVAVEIEVVRRLATDPDAPTLHRARVLLDMQEALRDRPEQVDMFSDLDKAFHRTLFAGVGMIGLHHYLEGRLGHLARCQRLELPKAGRMVGILGGHTAVLDAIEAGDADGAAQQMRNHLTGTILRISVLQEEFPDYFTAEQL</sequence>
<dbReference type="InterPro" id="IPR000524">
    <property type="entry name" value="Tscrpt_reg_HTH_GntR"/>
</dbReference>
<evidence type="ECO:0000256" key="2">
    <source>
        <dbReference type="ARBA" id="ARBA00023125"/>
    </source>
</evidence>
<protein>
    <submittedName>
        <fullName evidence="5">Transcriptional regulator, GntR family</fullName>
    </submittedName>
</protein>
<dbReference type="STRING" id="1387277.SAMN06295998_11716"/>
<dbReference type="PANTHER" id="PTHR43537:SF45">
    <property type="entry name" value="GNTR FAMILY REGULATORY PROTEIN"/>
    <property type="match status" value="1"/>
</dbReference>
<evidence type="ECO:0000313" key="6">
    <source>
        <dbReference type="Proteomes" id="UP000192330"/>
    </source>
</evidence>
<evidence type="ECO:0000313" key="5">
    <source>
        <dbReference type="EMBL" id="SMC99914.1"/>
    </source>
</evidence>
<dbReference type="CDD" id="cd07377">
    <property type="entry name" value="WHTH_GntR"/>
    <property type="match status" value="1"/>
</dbReference>
<dbReference type="InterPro" id="IPR036388">
    <property type="entry name" value="WH-like_DNA-bd_sf"/>
</dbReference>
<dbReference type="SMART" id="SM00895">
    <property type="entry name" value="FCD"/>
    <property type="match status" value="1"/>
</dbReference>
<feature type="domain" description="HTH gntR-type" evidence="4">
    <location>
        <begin position="23"/>
        <end position="90"/>
    </location>
</feature>